<name>A0AA40ASF6_9PEZI</name>
<proteinExistence type="predicted"/>
<accession>A0AA40ASF6</accession>
<dbReference type="AlphaFoldDB" id="A0AA40ASF6"/>
<evidence type="ECO:0000313" key="1">
    <source>
        <dbReference type="EMBL" id="KAK0721156.1"/>
    </source>
</evidence>
<gene>
    <name evidence="1" type="ORF">B0H67DRAFT_512805</name>
</gene>
<comment type="caution">
    <text evidence="1">The sequence shown here is derived from an EMBL/GenBank/DDBJ whole genome shotgun (WGS) entry which is preliminary data.</text>
</comment>
<protein>
    <submittedName>
        <fullName evidence="1">Uncharacterized protein</fullName>
    </submittedName>
</protein>
<reference evidence="1" key="1">
    <citation type="submission" date="2023-06" db="EMBL/GenBank/DDBJ databases">
        <title>Genome-scale phylogeny and comparative genomics of the fungal order Sordariales.</title>
        <authorList>
            <consortium name="Lawrence Berkeley National Laboratory"/>
            <person name="Hensen N."/>
            <person name="Bonometti L."/>
            <person name="Westerberg I."/>
            <person name="Brannstrom I.O."/>
            <person name="Guillou S."/>
            <person name="Cros-Aarteil S."/>
            <person name="Calhoun S."/>
            <person name="Haridas S."/>
            <person name="Kuo A."/>
            <person name="Mondo S."/>
            <person name="Pangilinan J."/>
            <person name="Riley R."/>
            <person name="Labutti K."/>
            <person name="Andreopoulos B."/>
            <person name="Lipzen A."/>
            <person name="Chen C."/>
            <person name="Yanf M."/>
            <person name="Daum C."/>
            <person name="Ng V."/>
            <person name="Clum A."/>
            <person name="Steindorff A."/>
            <person name="Ohm R."/>
            <person name="Martin F."/>
            <person name="Silar P."/>
            <person name="Natvig D."/>
            <person name="Lalanne C."/>
            <person name="Gautier V."/>
            <person name="Ament-Velasquez S.L."/>
            <person name="Kruys A."/>
            <person name="Hutchinson M.I."/>
            <person name="Powell A.J."/>
            <person name="Barry K."/>
            <person name="Miller A.N."/>
            <person name="Grigoriev I.V."/>
            <person name="Debuchy R."/>
            <person name="Gladieux P."/>
            <person name="Thoren M.H."/>
            <person name="Johannesson H."/>
        </authorList>
    </citation>
    <scope>NUCLEOTIDE SEQUENCE</scope>
    <source>
        <strain evidence="1">SMH4607-1</strain>
    </source>
</reference>
<organism evidence="1 2">
    <name type="scientific">Lasiosphaeris hirsuta</name>
    <dbReference type="NCBI Taxonomy" id="260670"/>
    <lineage>
        <taxon>Eukaryota</taxon>
        <taxon>Fungi</taxon>
        <taxon>Dikarya</taxon>
        <taxon>Ascomycota</taxon>
        <taxon>Pezizomycotina</taxon>
        <taxon>Sordariomycetes</taxon>
        <taxon>Sordariomycetidae</taxon>
        <taxon>Sordariales</taxon>
        <taxon>Lasiosphaeriaceae</taxon>
        <taxon>Lasiosphaeris</taxon>
    </lineage>
</organism>
<keyword evidence="2" id="KW-1185">Reference proteome</keyword>
<sequence length="95" mass="10337">MSGTDIRGWNESQIIDAVGKGVGLGDFYIDKNEKNHVAIIINFEGRRGILMLGDQLLVTGRGKSEDGECLYITTSAFILAPGDDGGPDVRFVHRK</sequence>
<dbReference type="Proteomes" id="UP001172102">
    <property type="component" value="Unassembled WGS sequence"/>
</dbReference>
<dbReference type="EMBL" id="JAUKUA010000003">
    <property type="protein sequence ID" value="KAK0721156.1"/>
    <property type="molecule type" value="Genomic_DNA"/>
</dbReference>
<evidence type="ECO:0000313" key="2">
    <source>
        <dbReference type="Proteomes" id="UP001172102"/>
    </source>
</evidence>